<accession>A0A917RRC2</accession>
<keyword evidence="3" id="KW-1185">Reference proteome</keyword>
<protein>
    <submittedName>
        <fullName evidence="2">N-acetyltransferase</fullName>
    </submittedName>
</protein>
<dbReference type="InterPro" id="IPR000182">
    <property type="entry name" value="GNAT_dom"/>
</dbReference>
<dbReference type="PROSITE" id="PS51186">
    <property type="entry name" value="GNAT"/>
    <property type="match status" value="1"/>
</dbReference>
<dbReference type="Gene3D" id="3.40.630.30">
    <property type="match status" value="1"/>
</dbReference>
<dbReference type="AlphaFoldDB" id="A0A917RRC2"/>
<dbReference type="Proteomes" id="UP000638263">
    <property type="component" value="Unassembled WGS sequence"/>
</dbReference>
<name>A0A917RRC2_9NOCA</name>
<evidence type="ECO:0000313" key="2">
    <source>
        <dbReference type="EMBL" id="GGL20539.1"/>
    </source>
</evidence>
<comment type="caution">
    <text evidence="2">The sequence shown here is derived from an EMBL/GenBank/DDBJ whole genome shotgun (WGS) entry which is preliminary data.</text>
</comment>
<gene>
    <name evidence="2" type="ORF">GCM10011588_39170</name>
</gene>
<reference evidence="2" key="2">
    <citation type="submission" date="2020-09" db="EMBL/GenBank/DDBJ databases">
        <authorList>
            <person name="Sun Q."/>
            <person name="Zhou Y."/>
        </authorList>
    </citation>
    <scope>NUCLEOTIDE SEQUENCE</scope>
    <source>
        <strain evidence="2">CGMCC 4.3508</strain>
    </source>
</reference>
<reference evidence="2" key="1">
    <citation type="journal article" date="2014" name="Int. J. Syst. Evol. Microbiol.">
        <title>Complete genome sequence of Corynebacterium casei LMG S-19264T (=DSM 44701T), isolated from a smear-ripened cheese.</title>
        <authorList>
            <consortium name="US DOE Joint Genome Institute (JGI-PGF)"/>
            <person name="Walter F."/>
            <person name="Albersmeier A."/>
            <person name="Kalinowski J."/>
            <person name="Ruckert C."/>
        </authorList>
    </citation>
    <scope>NUCLEOTIDE SEQUENCE</scope>
    <source>
        <strain evidence="2">CGMCC 4.3508</strain>
    </source>
</reference>
<feature type="domain" description="N-acetyltransferase" evidence="1">
    <location>
        <begin position="3"/>
        <end position="201"/>
    </location>
</feature>
<proteinExistence type="predicted"/>
<dbReference type="RefSeq" id="WP_156426060.1">
    <property type="nucleotide sequence ID" value="NZ_BMMH01000007.1"/>
</dbReference>
<evidence type="ECO:0000313" key="3">
    <source>
        <dbReference type="Proteomes" id="UP000638263"/>
    </source>
</evidence>
<dbReference type="PANTHER" id="PTHR42791">
    <property type="entry name" value="GNAT FAMILY ACETYLTRANSFERASE"/>
    <property type="match status" value="1"/>
</dbReference>
<dbReference type="InterPro" id="IPR052523">
    <property type="entry name" value="Trichothecene_AcTrans"/>
</dbReference>
<evidence type="ECO:0000259" key="1">
    <source>
        <dbReference type="PROSITE" id="PS51186"/>
    </source>
</evidence>
<dbReference type="EMBL" id="BMMH01000007">
    <property type="protein sequence ID" value="GGL20539.1"/>
    <property type="molecule type" value="Genomic_DNA"/>
</dbReference>
<dbReference type="SUPFAM" id="SSF55729">
    <property type="entry name" value="Acyl-CoA N-acyltransferases (Nat)"/>
    <property type="match status" value="1"/>
</dbReference>
<organism evidence="2 3">
    <name type="scientific">Nocardia jinanensis</name>
    <dbReference type="NCBI Taxonomy" id="382504"/>
    <lineage>
        <taxon>Bacteria</taxon>
        <taxon>Bacillati</taxon>
        <taxon>Actinomycetota</taxon>
        <taxon>Actinomycetes</taxon>
        <taxon>Mycobacteriales</taxon>
        <taxon>Nocardiaceae</taxon>
        <taxon>Nocardia</taxon>
    </lineage>
</organism>
<dbReference type="GO" id="GO:0016747">
    <property type="term" value="F:acyltransferase activity, transferring groups other than amino-acyl groups"/>
    <property type="evidence" value="ECO:0007669"/>
    <property type="project" value="InterPro"/>
</dbReference>
<dbReference type="PANTHER" id="PTHR42791:SF1">
    <property type="entry name" value="N-ACETYLTRANSFERASE DOMAIN-CONTAINING PROTEIN"/>
    <property type="match status" value="1"/>
</dbReference>
<dbReference type="InterPro" id="IPR016181">
    <property type="entry name" value="Acyl_CoA_acyltransferase"/>
</dbReference>
<sequence>MPITTRVATTTDIPEAAAVLAEAFDSDPLMATIWPDQKQRRRALPVYFAASLRYFHVPHGGVDVASDGDGKIAAVAVWDPPGQWDHSTMTTVRALPDLLPALRTRALTAIRVRRTLDEHHPRAPGHWYLANIGSTQSVRGQGYAARLITDRVTSPSPPPAYLVCTRERNIPYYARFGFEVAESFALPAGERPPMWAMRVNM</sequence>